<reference evidence="2" key="1">
    <citation type="submission" date="2023-07" db="EMBL/GenBank/DDBJ databases">
        <title>Chryseobacterium sp. strain PBS4-4 Genome sequencing and assembly.</title>
        <authorList>
            <person name="Jung Y."/>
        </authorList>
    </citation>
    <scope>NUCLEOTIDE SEQUENCE [LARGE SCALE GENOMIC DNA]</scope>
    <source>
        <strain evidence="2">PBS4-4</strain>
    </source>
</reference>
<protein>
    <submittedName>
        <fullName evidence="1">Uncharacterized protein</fullName>
    </submittedName>
</protein>
<dbReference type="EMBL" id="JAOTEM010000008">
    <property type="protein sequence ID" value="MCU7619282.1"/>
    <property type="molecule type" value="Genomic_DNA"/>
</dbReference>
<accession>A0ABT2WAQ1</accession>
<dbReference type="RefSeq" id="WP_263004834.1">
    <property type="nucleotide sequence ID" value="NZ_JAOTEM010000008.1"/>
</dbReference>
<evidence type="ECO:0000313" key="1">
    <source>
        <dbReference type="EMBL" id="MCU7619282.1"/>
    </source>
</evidence>
<comment type="caution">
    <text evidence="1">The sequence shown here is derived from an EMBL/GenBank/DDBJ whole genome shotgun (WGS) entry which is preliminary data.</text>
</comment>
<gene>
    <name evidence="1" type="ORF">NZ698_19045</name>
</gene>
<keyword evidence="2" id="KW-1185">Reference proteome</keyword>
<proteinExistence type="predicted"/>
<dbReference type="Proteomes" id="UP001208649">
    <property type="component" value="Unassembled WGS sequence"/>
</dbReference>
<name>A0ABT2WAQ1_9FLAO</name>
<evidence type="ECO:0000313" key="2">
    <source>
        <dbReference type="Proteomes" id="UP001208649"/>
    </source>
</evidence>
<organism evidence="1 2">
    <name type="scientific">Chryseobacterium edaphi</name>
    <dbReference type="NCBI Taxonomy" id="2976532"/>
    <lineage>
        <taxon>Bacteria</taxon>
        <taxon>Pseudomonadati</taxon>
        <taxon>Bacteroidota</taxon>
        <taxon>Flavobacteriia</taxon>
        <taxon>Flavobacteriales</taxon>
        <taxon>Weeksellaceae</taxon>
        <taxon>Chryseobacterium group</taxon>
        <taxon>Chryseobacterium</taxon>
    </lineage>
</organism>
<sequence>MAGGTITRITLGDHSTELSGGMIGFYQNTNFFAGKNNRFKAEKTVYGDPGNPPPAGKYFKRGWWTDKDGKSITEALIGDIVHFNIEMTDKFPIKGLIATSLYDDDVKRKAEESDGKKGSDSIELGIKGGQTFQVLNYRQVENRKSVIVLQLGGIMTEMIKAEEDKQIELFFACSYDGEDVELPDSFGDYLKVKEKINYGGAFLFILTDELLPSGKIVRKVVVPPSQKIFDYFKSNQYEAFGMSPPKPLANISIGEHASGLNQSPYLSGSTLPHGAPNIDGSPQYIDIKKAEAAGCKVYSTEEIVADLKRLQEKAPTPEAKARLDKVINAVSNIEKEVLVKGNIPANAIKSTSAMKITKGLRVLNVIGIVITAYELEQAIEKSVQQNSVKPIAAETIRQVGGWGGAIAGAKIGAIGGAAIGIETGPGAIITGAVGALIFGTAGYFGADWVADQIDEN</sequence>